<feature type="binding site" evidence="9">
    <location>
        <begin position="91"/>
        <end position="93"/>
    </location>
    <ligand>
        <name>ATP</name>
        <dbReference type="ChEBI" id="CHEBI:30616"/>
    </ligand>
</feature>
<comment type="subunit">
    <text evidence="9">Homohexamer.</text>
</comment>
<keyword evidence="1 9" id="KW-0963">Cytoplasm</keyword>
<keyword evidence="6 9" id="KW-0460">Magnesium</keyword>
<dbReference type="EMBL" id="JBHUOP010000001">
    <property type="protein sequence ID" value="MFD2839021.1"/>
    <property type="molecule type" value="Genomic_DNA"/>
</dbReference>
<dbReference type="EC" id="2.7.7.3" evidence="9"/>
<feature type="domain" description="Cytidyltransferase-like" evidence="10">
    <location>
        <begin position="8"/>
        <end position="134"/>
    </location>
</feature>
<feature type="binding site" evidence="9">
    <location>
        <position position="76"/>
    </location>
    <ligand>
        <name>substrate</name>
    </ligand>
</feature>
<evidence type="ECO:0000256" key="5">
    <source>
        <dbReference type="ARBA" id="ARBA00022840"/>
    </source>
</evidence>
<dbReference type="Pfam" id="PF01467">
    <property type="entry name" value="CTP_transf_like"/>
    <property type="match status" value="1"/>
</dbReference>
<dbReference type="GO" id="GO:0004595">
    <property type="term" value="F:pantetheine-phosphate adenylyltransferase activity"/>
    <property type="evidence" value="ECO:0007669"/>
    <property type="project" value="UniProtKB-EC"/>
</dbReference>
<dbReference type="CDD" id="cd02163">
    <property type="entry name" value="PPAT"/>
    <property type="match status" value="1"/>
</dbReference>
<comment type="similarity">
    <text evidence="9">Belongs to the bacterial CoaD family.</text>
</comment>
<evidence type="ECO:0000259" key="10">
    <source>
        <dbReference type="Pfam" id="PF01467"/>
    </source>
</evidence>
<dbReference type="PANTHER" id="PTHR21342:SF1">
    <property type="entry name" value="PHOSPHOPANTETHEINE ADENYLYLTRANSFERASE"/>
    <property type="match status" value="1"/>
</dbReference>
<dbReference type="Gene3D" id="3.40.50.620">
    <property type="entry name" value="HUPs"/>
    <property type="match status" value="1"/>
</dbReference>
<feature type="binding site" evidence="9">
    <location>
        <position position="12"/>
    </location>
    <ligand>
        <name>substrate</name>
    </ligand>
</feature>
<evidence type="ECO:0000256" key="1">
    <source>
        <dbReference type="ARBA" id="ARBA00022490"/>
    </source>
</evidence>
<accession>A0ABW5XCV6</accession>
<dbReference type="InterPro" id="IPR014729">
    <property type="entry name" value="Rossmann-like_a/b/a_fold"/>
</dbReference>
<sequence>MSYVSIAVCPGSFDPITLGHLDVIERAAALFDRVFVGIARNSSKTPLFDLPQRVALATDAVAHLPNVEVVEVPGLLVDFCTSVGASAIVKGIRGASDFDAETPMALMNHHLTGVETIFLHARPEVAHIASSLVKDVMRFGGEVADMVTEPVYAAMQQAMAEKNLYIRDTSRKDEQ</sequence>
<feature type="binding site" evidence="9">
    <location>
        <position position="101"/>
    </location>
    <ligand>
        <name>ATP</name>
        <dbReference type="ChEBI" id="CHEBI:30616"/>
    </ligand>
</feature>
<dbReference type="NCBIfam" id="TIGR00125">
    <property type="entry name" value="cyt_tran_rel"/>
    <property type="match status" value="1"/>
</dbReference>
<keyword evidence="4 9" id="KW-0547">Nucleotide-binding</keyword>
<comment type="subcellular location">
    <subcellularLocation>
        <location evidence="9">Cytoplasm</location>
    </subcellularLocation>
</comment>
<reference evidence="12" key="1">
    <citation type="journal article" date="2019" name="Int. J. Syst. Evol. Microbiol.">
        <title>The Global Catalogue of Microorganisms (GCM) 10K type strain sequencing project: providing services to taxonomists for standard genome sequencing and annotation.</title>
        <authorList>
            <consortium name="The Broad Institute Genomics Platform"/>
            <consortium name="The Broad Institute Genome Sequencing Center for Infectious Disease"/>
            <person name="Wu L."/>
            <person name="Ma J."/>
        </authorList>
    </citation>
    <scope>NUCLEOTIDE SEQUENCE [LARGE SCALE GENOMIC DNA]</scope>
    <source>
        <strain evidence="12">KCTC 33576</strain>
    </source>
</reference>
<keyword evidence="12" id="KW-1185">Reference proteome</keyword>
<feature type="binding site" evidence="9">
    <location>
        <begin position="12"/>
        <end position="13"/>
    </location>
    <ligand>
        <name>ATP</name>
        <dbReference type="ChEBI" id="CHEBI:30616"/>
    </ligand>
</feature>
<evidence type="ECO:0000256" key="8">
    <source>
        <dbReference type="ARBA" id="ARBA00029346"/>
    </source>
</evidence>
<comment type="pathway">
    <text evidence="9">Cofactor biosynthesis; coenzyme A biosynthesis; CoA from (R)-pantothenate: step 4/5.</text>
</comment>
<name>A0ABW5XCV6_9MICO</name>
<evidence type="ECO:0000256" key="2">
    <source>
        <dbReference type="ARBA" id="ARBA00022679"/>
    </source>
</evidence>
<dbReference type="PANTHER" id="PTHR21342">
    <property type="entry name" value="PHOSPHOPANTETHEINE ADENYLYLTRANSFERASE"/>
    <property type="match status" value="1"/>
</dbReference>
<dbReference type="SUPFAM" id="SSF52374">
    <property type="entry name" value="Nucleotidylyl transferase"/>
    <property type="match status" value="1"/>
</dbReference>
<dbReference type="InterPro" id="IPR004821">
    <property type="entry name" value="Cyt_trans-like"/>
</dbReference>
<dbReference type="Proteomes" id="UP001597391">
    <property type="component" value="Unassembled WGS sequence"/>
</dbReference>
<feature type="binding site" evidence="9">
    <location>
        <position position="44"/>
    </location>
    <ligand>
        <name>substrate</name>
    </ligand>
</feature>
<keyword evidence="2 9" id="KW-0808">Transferase</keyword>
<comment type="catalytic activity">
    <reaction evidence="8 9">
        <text>(R)-4'-phosphopantetheine + ATP + H(+) = 3'-dephospho-CoA + diphosphate</text>
        <dbReference type="Rhea" id="RHEA:19801"/>
        <dbReference type="ChEBI" id="CHEBI:15378"/>
        <dbReference type="ChEBI" id="CHEBI:30616"/>
        <dbReference type="ChEBI" id="CHEBI:33019"/>
        <dbReference type="ChEBI" id="CHEBI:57328"/>
        <dbReference type="ChEBI" id="CHEBI:61723"/>
        <dbReference type="EC" id="2.7.7.3"/>
    </reaction>
</comment>
<keyword evidence="3 9" id="KW-0548">Nucleotidyltransferase</keyword>
<feature type="binding site" evidence="9">
    <location>
        <begin position="125"/>
        <end position="131"/>
    </location>
    <ligand>
        <name>ATP</name>
        <dbReference type="ChEBI" id="CHEBI:30616"/>
    </ligand>
</feature>
<evidence type="ECO:0000256" key="3">
    <source>
        <dbReference type="ARBA" id="ARBA00022695"/>
    </source>
</evidence>
<organism evidence="11 12">
    <name type="scientific">Populibacterium corticicola</name>
    <dbReference type="NCBI Taxonomy" id="1812826"/>
    <lineage>
        <taxon>Bacteria</taxon>
        <taxon>Bacillati</taxon>
        <taxon>Actinomycetota</taxon>
        <taxon>Actinomycetes</taxon>
        <taxon>Micrococcales</taxon>
        <taxon>Jonesiaceae</taxon>
        <taxon>Populibacterium</taxon>
    </lineage>
</organism>
<evidence type="ECO:0000313" key="11">
    <source>
        <dbReference type="EMBL" id="MFD2839021.1"/>
    </source>
</evidence>
<feature type="binding site" evidence="9">
    <location>
        <position position="20"/>
    </location>
    <ligand>
        <name>ATP</name>
        <dbReference type="ChEBI" id="CHEBI:30616"/>
    </ligand>
</feature>
<comment type="cofactor">
    <cofactor evidence="9">
        <name>Mg(2+)</name>
        <dbReference type="ChEBI" id="CHEBI:18420"/>
    </cofactor>
</comment>
<keyword evidence="7 9" id="KW-0173">Coenzyme A biosynthesis</keyword>
<feature type="binding site" evidence="9">
    <location>
        <position position="90"/>
    </location>
    <ligand>
        <name>substrate</name>
    </ligand>
</feature>
<evidence type="ECO:0000256" key="6">
    <source>
        <dbReference type="ARBA" id="ARBA00022842"/>
    </source>
</evidence>
<dbReference type="InterPro" id="IPR001980">
    <property type="entry name" value="PPAT"/>
</dbReference>
<proteinExistence type="inferred from homology"/>
<dbReference type="HAMAP" id="MF_00151">
    <property type="entry name" value="PPAT_bact"/>
    <property type="match status" value="1"/>
</dbReference>
<evidence type="ECO:0000256" key="9">
    <source>
        <dbReference type="HAMAP-Rule" id="MF_00151"/>
    </source>
</evidence>
<dbReference type="NCBIfam" id="TIGR01510">
    <property type="entry name" value="coaD_prev_kdtB"/>
    <property type="match status" value="1"/>
</dbReference>
<evidence type="ECO:0000313" key="12">
    <source>
        <dbReference type="Proteomes" id="UP001597391"/>
    </source>
</evidence>
<feature type="site" description="Transition state stabilizer" evidence="9">
    <location>
        <position position="20"/>
    </location>
</feature>
<dbReference type="PRINTS" id="PR01020">
    <property type="entry name" value="LPSBIOSNTHSS"/>
</dbReference>
<comment type="function">
    <text evidence="9">Reversibly transfers an adenylyl group from ATP to 4'-phosphopantetheine, yielding dephospho-CoA (dPCoA) and pyrophosphate.</text>
</comment>
<gene>
    <name evidence="9 11" type="primary">coaD</name>
    <name evidence="11" type="ORF">ACFSYH_00335</name>
</gene>
<protein>
    <recommendedName>
        <fullName evidence="9">Phosphopantetheine adenylyltransferase</fullName>
        <ecNumber evidence="9">2.7.7.3</ecNumber>
    </recommendedName>
    <alternativeName>
        <fullName evidence="9">Dephospho-CoA pyrophosphorylase</fullName>
    </alternativeName>
    <alternativeName>
        <fullName evidence="9">Pantetheine-phosphate adenylyltransferase</fullName>
        <shortName evidence="9">PPAT</shortName>
    </alternativeName>
</protein>
<keyword evidence="5 9" id="KW-0067">ATP-binding</keyword>
<comment type="caution">
    <text evidence="11">The sequence shown here is derived from an EMBL/GenBank/DDBJ whole genome shotgun (WGS) entry which is preliminary data.</text>
</comment>
<evidence type="ECO:0000256" key="4">
    <source>
        <dbReference type="ARBA" id="ARBA00022741"/>
    </source>
</evidence>
<evidence type="ECO:0000256" key="7">
    <source>
        <dbReference type="ARBA" id="ARBA00022993"/>
    </source>
</evidence>